<organism evidence="2 3">
    <name type="scientific">Aurantiacibacter zhengii</name>
    <dbReference type="NCBI Taxonomy" id="2307003"/>
    <lineage>
        <taxon>Bacteria</taxon>
        <taxon>Pseudomonadati</taxon>
        <taxon>Pseudomonadota</taxon>
        <taxon>Alphaproteobacteria</taxon>
        <taxon>Sphingomonadales</taxon>
        <taxon>Erythrobacteraceae</taxon>
        <taxon>Aurantiacibacter</taxon>
    </lineage>
</organism>
<dbReference type="OrthoDB" id="7475540at2"/>
<dbReference type="AlphaFoldDB" id="A0A418NQ90"/>
<dbReference type="InterPro" id="IPR019533">
    <property type="entry name" value="Peptidase_S26"/>
</dbReference>
<comment type="caution">
    <text evidence="2">The sequence shown here is derived from an EMBL/GenBank/DDBJ whole genome shotgun (WGS) entry which is preliminary data.</text>
</comment>
<evidence type="ECO:0000313" key="2">
    <source>
        <dbReference type="EMBL" id="RIV84711.1"/>
    </source>
</evidence>
<dbReference type="Gene3D" id="2.10.109.10">
    <property type="entry name" value="Umud Fragment, subunit A"/>
    <property type="match status" value="1"/>
</dbReference>
<dbReference type="Proteomes" id="UP000286576">
    <property type="component" value="Unassembled WGS sequence"/>
</dbReference>
<proteinExistence type="predicted"/>
<dbReference type="GO" id="GO:0006465">
    <property type="term" value="P:signal peptide processing"/>
    <property type="evidence" value="ECO:0007669"/>
    <property type="project" value="InterPro"/>
</dbReference>
<reference evidence="2 3" key="1">
    <citation type="submission" date="2018-08" db="EMBL/GenBank/DDBJ databases">
        <title>Erythrobacter zhengii sp.nov., a bacterium isolated from deep-sea sediment.</title>
        <authorList>
            <person name="Fang C."/>
            <person name="Wu Y.-H."/>
            <person name="Sun C."/>
            <person name="Wang H."/>
            <person name="Cheng H."/>
            <person name="Meng F.-X."/>
            <person name="Wang C.-S."/>
            <person name="Xu X.-W."/>
        </authorList>
    </citation>
    <scope>NUCLEOTIDE SEQUENCE [LARGE SCALE GENOMIC DNA]</scope>
    <source>
        <strain evidence="2 3">V18</strain>
    </source>
</reference>
<name>A0A418NQ90_9SPHN</name>
<evidence type="ECO:0000259" key="1">
    <source>
        <dbReference type="Pfam" id="PF10502"/>
    </source>
</evidence>
<dbReference type="GO" id="GO:0004252">
    <property type="term" value="F:serine-type endopeptidase activity"/>
    <property type="evidence" value="ECO:0007669"/>
    <property type="project" value="InterPro"/>
</dbReference>
<evidence type="ECO:0000313" key="3">
    <source>
        <dbReference type="Proteomes" id="UP000286576"/>
    </source>
</evidence>
<dbReference type="InterPro" id="IPR036286">
    <property type="entry name" value="LexA/Signal_pep-like_sf"/>
</dbReference>
<dbReference type="RefSeq" id="WP_119587598.1">
    <property type="nucleotide sequence ID" value="NZ_CAWODQ010000026.1"/>
</dbReference>
<dbReference type="SUPFAM" id="SSF51306">
    <property type="entry name" value="LexA/Signal peptidase"/>
    <property type="match status" value="1"/>
</dbReference>
<feature type="domain" description="Peptidase S26" evidence="1">
    <location>
        <begin position="38"/>
        <end position="167"/>
    </location>
</feature>
<sequence>MSLTRTIRRSLLLSGLVLLPLAWAPLDAFSKDHAFLINASPSLPNWAFWLDKHAPIERGSLIFFEPPQSELLERHFGKGPQMFGKRVLGMPGDVVRHEGDAVFINGKQVASLLEVTRLGVPLTRGPEGAIPEGCYYTGTDHPRGLDSRYGAIGYVCRGQILGSGRARMTRQASSCRSRATRPRRS</sequence>
<keyword evidence="3" id="KW-1185">Reference proteome</keyword>
<dbReference type="Pfam" id="PF10502">
    <property type="entry name" value="Peptidase_S26"/>
    <property type="match status" value="1"/>
</dbReference>
<protein>
    <submittedName>
        <fullName evidence="2">Conjugal transfer protein TraF</fullName>
    </submittedName>
</protein>
<dbReference type="EMBL" id="QXFL01000006">
    <property type="protein sequence ID" value="RIV84711.1"/>
    <property type="molecule type" value="Genomic_DNA"/>
</dbReference>
<gene>
    <name evidence="2" type="ORF">D2V07_13515</name>
</gene>
<accession>A0A418NQ90</accession>